<feature type="compositionally biased region" description="Basic and acidic residues" evidence="3">
    <location>
        <begin position="9"/>
        <end position="21"/>
    </location>
</feature>
<dbReference type="AlphaFoldDB" id="A0A9P4NM29"/>
<dbReference type="InterPro" id="IPR039261">
    <property type="entry name" value="FNR_nucleotide-bd"/>
</dbReference>
<evidence type="ECO:0000256" key="3">
    <source>
        <dbReference type="SAM" id="MobiDB-lite"/>
    </source>
</evidence>
<dbReference type="PANTHER" id="PTHR46505">
    <property type="entry name" value="OXIDOREDUCTASE NAD-BINDING DOMAIN-CONTAINING PROTEIN 1"/>
    <property type="match status" value="1"/>
</dbReference>
<organism evidence="5 6">
    <name type="scientific">Tothia fuscella</name>
    <dbReference type="NCBI Taxonomy" id="1048955"/>
    <lineage>
        <taxon>Eukaryota</taxon>
        <taxon>Fungi</taxon>
        <taxon>Dikarya</taxon>
        <taxon>Ascomycota</taxon>
        <taxon>Pezizomycotina</taxon>
        <taxon>Dothideomycetes</taxon>
        <taxon>Pleosporomycetidae</taxon>
        <taxon>Venturiales</taxon>
        <taxon>Cylindrosympodiaceae</taxon>
        <taxon>Tothia</taxon>
    </lineage>
</organism>
<dbReference type="GO" id="GO:0016491">
    <property type="term" value="F:oxidoreductase activity"/>
    <property type="evidence" value="ECO:0007669"/>
    <property type="project" value="UniProtKB-KW"/>
</dbReference>
<sequence>MANKNTGLPHEDRTAKEPRSGELHPVIVDSIDQVNETIKLFRLRVKVVERGVNFLPGQWLDVYTPSTPKAGGFTITSTPSQASPHSPSPYLELAVQKSPYNPPAAWLWQDPSTILGQELRVRVGGSFVWPPKGVEIGGEKGIDSVVFVAGGVGINPLISMLSHIREETQSPNNPLNIHFMYTTKSPNSLKEILFLNRLIEITKALHNCKLHFFITGCGTNVSEREENQGELDFAITRKRFNKADLDSAIGKKEGTVCYVCGPPRMTDKVVEYLGGVVGRERVFCEKWW</sequence>
<dbReference type="Proteomes" id="UP000800235">
    <property type="component" value="Unassembled WGS sequence"/>
</dbReference>
<protein>
    <submittedName>
        <fullName evidence="5">Ferredoxin reductase-like protein</fullName>
    </submittedName>
</protein>
<dbReference type="EMBL" id="MU007060">
    <property type="protein sequence ID" value="KAF2427351.1"/>
    <property type="molecule type" value="Genomic_DNA"/>
</dbReference>
<keyword evidence="1" id="KW-0560">Oxidoreductase</keyword>
<dbReference type="InterPro" id="IPR017927">
    <property type="entry name" value="FAD-bd_FR_type"/>
</dbReference>
<dbReference type="SUPFAM" id="SSF52343">
    <property type="entry name" value="Ferredoxin reductase-like, C-terminal NADP-linked domain"/>
    <property type="match status" value="1"/>
</dbReference>
<dbReference type="OrthoDB" id="436496at2759"/>
<comment type="caution">
    <text evidence="5">The sequence shown here is derived from an EMBL/GenBank/DDBJ whole genome shotgun (WGS) entry which is preliminary data.</text>
</comment>
<keyword evidence="2" id="KW-0520">NAD</keyword>
<evidence type="ECO:0000256" key="2">
    <source>
        <dbReference type="ARBA" id="ARBA00023027"/>
    </source>
</evidence>
<evidence type="ECO:0000259" key="4">
    <source>
        <dbReference type="PROSITE" id="PS51384"/>
    </source>
</evidence>
<dbReference type="CDD" id="cd00322">
    <property type="entry name" value="FNR_like"/>
    <property type="match status" value="1"/>
</dbReference>
<dbReference type="GO" id="GO:0005739">
    <property type="term" value="C:mitochondrion"/>
    <property type="evidence" value="ECO:0007669"/>
    <property type="project" value="TreeGrafter"/>
</dbReference>
<proteinExistence type="predicted"/>
<dbReference type="InterPro" id="IPR052128">
    <property type="entry name" value="Oxidoreductase_NAD-binding"/>
</dbReference>
<evidence type="ECO:0000313" key="6">
    <source>
        <dbReference type="Proteomes" id="UP000800235"/>
    </source>
</evidence>
<gene>
    <name evidence="5" type="ORF">EJ08DRAFT_651422</name>
</gene>
<accession>A0A9P4NM29</accession>
<keyword evidence="6" id="KW-1185">Reference proteome</keyword>
<dbReference type="Gene3D" id="3.40.50.80">
    <property type="entry name" value="Nucleotide-binding domain of ferredoxin-NADP reductase (FNR) module"/>
    <property type="match status" value="1"/>
</dbReference>
<evidence type="ECO:0000256" key="1">
    <source>
        <dbReference type="ARBA" id="ARBA00023002"/>
    </source>
</evidence>
<evidence type="ECO:0000313" key="5">
    <source>
        <dbReference type="EMBL" id="KAF2427351.1"/>
    </source>
</evidence>
<reference evidence="5" key="1">
    <citation type="journal article" date="2020" name="Stud. Mycol.">
        <title>101 Dothideomycetes genomes: a test case for predicting lifestyles and emergence of pathogens.</title>
        <authorList>
            <person name="Haridas S."/>
            <person name="Albert R."/>
            <person name="Binder M."/>
            <person name="Bloem J."/>
            <person name="Labutti K."/>
            <person name="Salamov A."/>
            <person name="Andreopoulos B."/>
            <person name="Baker S."/>
            <person name="Barry K."/>
            <person name="Bills G."/>
            <person name="Bluhm B."/>
            <person name="Cannon C."/>
            <person name="Castanera R."/>
            <person name="Culley D."/>
            <person name="Daum C."/>
            <person name="Ezra D."/>
            <person name="Gonzalez J."/>
            <person name="Henrissat B."/>
            <person name="Kuo A."/>
            <person name="Liang C."/>
            <person name="Lipzen A."/>
            <person name="Lutzoni F."/>
            <person name="Magnuson J."/>
            <person name="Mondo S."/>
            <person name="Nolan M."/>
            <person name="Ohm R."/>
            <person name="Pangilinan J."/>
            <person name="Park H.-J."/>
            <person name="Ramirez L."/>
            <person name="Alfaro M."/>
            <person name="Sun H."/>
            <person name="Tritt A."/>
            <person name="Yoshinaga Y."/>
            <person name="Zwiers L.-H."/>
            <person name="Turgeon B."/>
            <person name="Goodwin S."/>
            <person name="Spatafora J."/>
            <person name="Crous P."/>
            <person name="Grigoriev I."/>
        </authorList>
    </citation>
    <scope>NUCLEOTIDE SEQUENCE</scope>
    <source>
        <strain evidence="5">CBS 130266</strain>
    </source>
</reference>
<name>A0A9P4NM29_9PEZI</name>
<dbReference type="PROSITE" id="PS51384">
    <property type="entry name" value="FAD_FR"/>
    <property type="match status" value="1"/>
</dbReference>
<feature type="domain" description="FAD-binding FR-type" evidence="4">
    <location>
        <begin position="21"/>
        <end position="131"/>
    </location>
</feature>
<dbReference type="PANTHER" id="PTHR46505:SF1">
    <property type="entry name" value="OXIDOREDUCTASE NAD-BINDING DOMAIN-CONTAINING PROTEIN 1"/>
    <property type="match status" value="1"/>
</dbReference>
<dbReference type="Gene3D" id="2.40.30.10">
    <property type="entry name" value="Translation factors"/>
    <property type="match status" value="1"/>
</dbReference>
<dbReference type="InterPro" id="IPR013121">
    <property type="entry name" value="Fe_red_NAD-bd_6"/>
</dbReference>
<dbReference type="Pfam" id="PF08030">
    <property type="entry name" value="NAD_binding_6"/>
    <property type="match status" value="1"/>
</dbReference>
<dbReference type="SUPFAM" id="SSF63380">
    <property type="entry name" value="Riboflavin synthase domain-like"/>
    <property type="match status" value="1"/>
</dbReference>
<dbReference type="InterPro" id="IPR017938">
    <property type="entry name" value="Riboflavin_synthase-like_b-brl"/>
</dbReference>
<feature type="region of interest" description="Disordered" evidence="3">
    <location>
        <begin position="1"/>
        <end position="21"/>
    </location>
</feature>